<evidence type="ECO:0000256" key="2">
    <source>
        <dbReference type="ARBA" id="ARBA00022692"/>
    </source>
</evidence>
<evidence type="ECO:0000256" key="5">
    <source>
        <dbReference type="ARBA" id="ARBA00038359"/>
    </source>
</evidence>
<organism evidence="9">
    <name type="scientific">Rosellinia necatrix</name>
    <name type="common">White root-rot fungus</name>
    <dbReference type="NCBI Taxonomy" id="77044"/>
    <lineage>
        <taxon>Eukaryota</taxon>
        <taxon>Fungi</taxon>
        <taxon>Dikarya</taxon>
        <taxon>Ascomycota</taxon>
        <taxon>Pezizomycotina</taxon>
        <taxon>Sordariomycetes</taxon>
        <taxon>Xylariomycetidae</taxon>
        <taxon>Xylariales</taxon>
        <taxon>Xylariaceae</taxon>
        <taxon>Rosellinia</taxon>
    </lineage>
</organism>
<protein>
    <submittedName>
        <fullName evidence="9">Putative integral membrane</fullName>
    </submittedName>
</protein>
<dbReference type="PANTHER" id="PTHR33048">
    <property type="entry name" value="PTH11-LIKE INTEGRAL MEMBRANE PROTEIN (AFU_ORTHOLOGUE AFUA_5G11245)"/>
    <property type="match status" value="1"/>
</dbReference>
<feature type="region of interest" description="Disordered" evidence="6">
    <location>
        <begin position="338"/>
        <end position="393"/>
    </location>
</feature>
<feature type="transmembrane region" description="Helical" evidence="7">
    <location>
        <begin position="17"/>
        <end position="39"/>
    </location>
</feature>
<proteinExistence type="inferred from homology"/>
<feature type="transmembrane region" description="Helical" evidence="7">
    <location>
        <begin position="51"/>
        <end position="71"/>
    </location>
</feature>
<feature type="compositionally biased region" description="Gly residues" evidence="6">
    <location>
        <begin position="363"/>
        <end position="373"/>
    </location>
</feature>
<dbReference type="OrthoDB" id="5391602at2759"/>
<reference evidence="9" key="1">
    <citation type="submission" date="2016-03" db="EMBL/GenBank/DDBJ databases">
        <title>Draft genome sequence of Rosellinia necatrix.</title>
        <authorList>
            <person name="Kanematsu S."/>
        </authorList>
    </citation>
    <scope>NUCLEOTIDE SEQUENCE [LARGE SCALE GENOMIC DNA]</scope>
    <source>
        <strain evidence="9">W97</strain>
    </source>
</reference>
<dbReference type="InterPro" id="IPR049326">
    <property type="entry name" value="Rhodopsin_dom_fungi"/>
</dbReference>
<comment type="similarity">
    <text evidence="5">Belongs to the SAT4 family.</text>
</comment>
<feature type="transmembrane region" description="Helical" evidence="7">
    <location>
        <begin position="178"/>
        <end position="201"/>
    </location>
</feature>
<feature type="transmembrane region" description="Helical" evidence="7">
    <location>
        <begin position="222"/>
        <end position="243"/>
    </location>
</feature>
<keyword evidence="10" id="KW-1185">Reference proteome</keyword>
<dbReference type="EMBL" id="DF977549">
    <property type="protein sequence ID" value="GAP93087.1"/>
    <property type="molecule type" value="Genomic_DNA"/>
</dbReference>
<feature type="transmembrane region" description="Helical" evidence="7">
    <location>
        <begin position="103"/>
        <end position="124"/>
    </location>
</feature>
<feature type="compositionally biased region" description="Basic and acidic residues" evidence="6">
    <location>
        <begin position="374"/>
        <end position="385"/>
    </location>
</feature>
<sequence>MSNPYYQPSYNPYPSSVLVGTGILFIVVPVAAVTLRFYARLSTAARLGIDDWLALPAVILCVAIAIVQIIAATAGGLGGHQQLDEHGLPGHTPQLYVYEKTRYAYEVIGAAGLCLIKLSVLFFFRRIFRVRVFIMVNNVVIGLTAAWGIAYIFALAFQCVPPSILWEKLESEYGDHCVMVLPFYLSFAFTDLILDVIIFILPVPHLYQLVMPTRQKLGVASIFFLGSLVVAIGITRTIIYIWVVDFASNRPLLWFGDLTWYSSGVLFWHLAENAVGILCACMPSFAPIFKGKFGGGSTKNKSTRAGDTTGSSHHHHLHKAATPLSPYYERIEDQQLLHHRPGSSNTGGHPGFEEHALHPIPMNGGGGSGGGGKRASDSEPRDDSSYHASVHAL</sequence>
<dbReference type="PANTHER" id="PTHR33048:SF134">
    <property type="entry name" value="INTEGRAL MEMBRANE PROTEIN"/>
    <property type="match status" value="1"/>
</dbReference>
<evidence type="ECO:0000256" key="1">
    <source>
        <dbReference type="ARBA" id="ARBA00004141"/>
    </source>
</evidence>
<keyword evidence="4 7" id="KW-0472">Membrane</keyword>
<accession>A0A1W2TWM6</accession>
<evidence type="ECO:0000313" key="9">
    <source>
        <dbReference type="EMBL" id="GAP93087.1"/>
    </source>
</evidence>
<evidence type="ECO:0000259" key="8">
    <source>
        <dbReference type="Pfam" id="PF20684"/>
    </source>
</evidence>
<evidence type="ECO:0000256" key="6">
    <source>
        <dbReference type="SAM" id="MobiDB-lite"/>
    </source>
</evidence>
<dbReference type="STRING" id="77044.A0A1W2TWM6"/>
<keyword evidence="2 7" id="KW-0812">Transmembrane</keyword>
<keyword evidence="3 7" id="KW-1133">Transmembrane helix</keyword>
<gene>
    <name evidence="9" type="ORF">SAMD00023353_10400100</name>
</gene>
<dbReference type="Proteomes" id="UP000054516">
    <property type="component" value="Unassembled WGS sequence"/>
</dbReference>
<feature type="compositionally biased region" description="Polar residues" evidence="6">
    <location>
        <begin position="298"/>
        <end position="311"/>
    </location>
</feature>
<feature type="transmembrane region" description="Helical" evidence="7">
    <location>
        <begin position="136"/>
        <end position="158"/>
    </location>
</feature>
<name>A0A1W2TWM6_ROSNE</name>
<evidence type="ECO:0000256" key="7">
    <source>
        <dbReference type="SAM" id="Phobius"/>
    </source>
</evidence>
<dbReference type="InterPro" id="IPR052337">
    <property type="entry name" value="SAT4-like"/>
</dbReference>
<dbReference type="OMA" id="PRFLTYE"/>
<feature type="region of interest" description="Disordered" evidence="6">
    <location>
        <begin position="297"/>
        <end position="319"/>
    </location>
</feature>
<evidence type="ECO:0000256" key="3">
    <source>
        <dbReference type="ARBA" id="ARBA00022989"/>
    </source>
</evidence>
<dbReference type="Pfam" id="PF20684">
    <property type="entry name" value="Fung_rhodopsin"/>
    <property type="match status" value="1"/>
</dbReference>
<dbReference type="GO" id="GO:0016020">
    <property type="term" value="C:membrane"/>
    <property type="evidence" value="ECO:0007669"/>
    <property type="project" value="UniProtKB-SubCell"/>
</dbReference>
<dbReference type="AlphaFoldDB" id="A0A1W2TWM6"/>
<feature type="transmembrane region" description="Helical" evidence="7">
    <location>
        <begin position="266"/>
        <end position="289"/>
    </location>
</feature>
<comment type="subcellular location">
    <subcellularLocation>
        <location evidence="1">Membrane</location>
        <topology evidence="1">Multi-pass membrane protein</topology>
    </subcellularLocation>
</comment>
<feature type="domain" description="Rhodopsin" evidence="8">
    <location>
        <begin position="35"/>
        <end position="290"/>
    </location>
</feature>
<evidence type="ECO:0000313" key="10">
    <source>
        <dbReference type="Proteomes" id="UP000054516"/>
    </source>
</evidence>
<evidence type="ECO:0000256" key="4">
    <source>
        <dbReference type="ARBA" id="ARBA00023136"/>
    </source>
</evidence>